<keyword evidence="4" id="KW-1185">Reference proteome</keyword>
<sequence length="110" mass="11743">MNGRFPAMVLIVAAIAAPDAGMAQASGAVTPAALVNAIGQAIIILLIALAALSVAAKLSIHFGLVPREPETRLQTLIHGAANVVGRLRPPQTMRDRRRAERMSEDDERRR</sequence>
<protein>
    <submittedName>
        <fullName evidence="3">Uncharacterized protein</fullName>
    </submittedName>
</protein>
<feature type="transmembrane region" description="Helical" evidence="2">
    <location>
        <begin position="37"/>
        <end position="58"/>
    </location>
</feature>
<dbReference type="Proteomes" id="UP000199071">
    <property type="component" value="Unassembled WGS sequence"/>
</dbReference>
<feature type="region of interest" description="Disordered" evidence="1">
    <location>
        <begin position="87"/>
        <end position="110"/>
    </location>
</feature>
<evidence type="ECO:0000313" key="4">
    <source>
        <dbReference type="Proteomes" id="UP000199071"/>
    </source>
</evidence>
<proteinExistence type="predicted"/>
<evidence type="ECO:0000313" key="3">
    <source>
        <dbReference type="EMBL" id="SDB25686.1"/>
    </source>
</evidence>
<evidence type="ECO:0000256" key="1">
    <source>
        <dbReference type="SAM" id="MobiDB-lite"/>
    </source>
</evidence>
<accession>A0A1G6BYJ0</accession>
<dbReference type="RefSeq" id="WP_139167797.1">
    <property type="nucleotide sequence ID" value="NZ_FMXQ01000003.1"/>
</dbReference>
<keyword evidence="2" id="KW-0472">Membrane</keyword>
<reference evidence="3 4" key="1">
    <citation type="submission" date="2016-10" db="EMBL/GenBank/DDBJ databases">
        <authorList>
            <person name="de Groot N.N."/>
        </authorList>
    </citation>
    <scope>NUCLEOTIDE SEQUENCE [LARGE SCALE GENOMIC DNA]</scope>
    <source>
        <strain evidence="3 4">ATCC 35022</strain>
    </source>
</reference>
<dbReference type="EMBL" id="FMXQ01000003">
    <property type="protein sequence ID" value="SDB25686.1"/>
    <property type="molecule type" value="Genomic_DNA"/>
</dbReference>
<name>A0A1G6BYJ0_9HYPH</name>
<keyword evidence="2" id="KW-0812">Transmembrane</keyword>
<feature type="compositionally biased region" description="Basic and acidic residues" evidence="1">
    <location>
        <begin position="93"/>
        <end position="110"/>
    </location>
</feature>
<dbReference type="STRING" id="665467.SAMN02982931_02009"/>
<keyword evidence="2" id="KW-1133">Transmembrane helix</keyword>
<gene>
    <name evidence="3" type="ORF">SAMN02982931_02009</name>
</gene>
<dbReference type="AlphaFoldDB" id="A0A1G6BYJ0"/>
<evidence type="ECO:0000256" key="2">
    <source>
        <dbReference type="SAM" id="Phobius"/>
    </source>
</evidence>
<organism evidence="3 4">
    <name type="scientific">Bauldia litoralis</name>
    <dbReference type="NCBI Taxonomy" id="665467"/>
    <lineage>
        <taxon>Bacteria</taxon>
        <taxon>Pseudomonadati</taxon>
        <taxon>Pseudomonadota</taxon>
        <taxon>Alphaproteobacteria</taxon>
        <taxon>Hyphomicrobiales</taxon>
        <taxon>Kaistiaceae</taxon>
        <taxon>Bauldia</taxon>
    </lineage>
</organism>